<feature type="domain" description="FAD-binding" evidence="8">
    <location>
        <begin position="4"/>
        <end position="307"/>
    </location>
</feature>
<name>A0A520MWG5_9GAMM</name>
<evidence type="ECO:0000259" key="8">
    <source>
        <dbReference type="Pfam" id="PF01494"/>
    </source>
</evidence>
<dbReference type="GO" id="GO:0071949">
    <property type="term" value="F:FAD binding"/>
    <property type="evidence" value="ECO:0007669"/>
    <property type="project" value="InterPro"/>
</dbReference>
<evidence type="ECO:0000256" key="2">
    <source>
        <dbReference type="ARBA" id="ARBA00004749"/>
    </source>
</evidence>
<dbReference type="Gene3D" id="3.50.50.60">
    <property type="entry name" value="FAD/NAD(P)-binding domain"/>
    <property type="match status" value="2"/>
</dbReference>
<evidence type="ECO:0000256" key="5">
    <source>
        <dbReference type="ARBA" id="ARBA00022827"/>
    </source>
</evidence>
<proteinExistence type="inferred from homology"/>
<dbReference type="InterPro" id="IPR051205">
    <property type="entry name" value="UbiH/COQ6_monooxygenase"/>
</dbReference>
<organism evidence="9 10">
    <name type="scientific">SAR86 cluster bacterium</name>
    <dbReference type="NCBI Taxonomy" id="2030880"/>
    <lineage>
        <taxon>Bacteria</taxon>
        <taxon>Pseudomonadati</taxon>
        <taxon>Pseudomonadota</taxon>
        <taxon>Gammaproteobacteria</taxon>
        <taxon>SAR86 cluster</taxon>
    </lineage>
</organism>
<comment type="pathway">
    <text evidence="2">Cofactor biosynthesis; ubiquinone biosynthesis.</text>
</comment>
<accession>A0A520MWG5</accession>
<comment type="caution">
    <text evidence="9">The sequence shown here is derived from an EMBL/GenBank/DDBJ whole genome shotgun (WGS) entry which is preliminary data.</text>
</comment>
<dbReference type="InterPro" id="IPR002938">
    <property type="entry name" value="FAD-bd"/>
</dbReference>
<keyword evidence="4" id="KW-0285">Flavoprotein</keyword>
<dbReference type="NCBIfam" id="TIGR01988">
    <property type="entry name" value="Ubi-OHases"/>
    <property type="match status" value="1"/>
</dbReference>
<evidence type="ECO:0000256" key="6">
    <source>
        <dbReference type="ARBA" id="ARBA00023002"/>
    </source>
</evidence>
<dbReference type="Proteomes" id="UP000315498">
    <property type="component" value="Unassembled WGS sequence"/>
</dbReference>
<evidence type="ECO:0000313" key="10">
    <source>
        <dbReference type="Proteomes" id="UP000315498"/>
    </source>
</evidence>
<dbReference type="InterPro" id="IPR010971">
    <property type="entry name" value="UbiH/COQ6"/>
</dbReference>
<comment type="cofactor">
    <cofactor evidence="1">
        <name>FAD</name>
        <dbReference type="ChEBI" id="CHEBI:57692"/>
    </cofactor>
</comment>
<dbReference type="GO" id="GO:0004497">
    <property type="term" value="F:monooxygenase activity"/>
    <property type="evidence" value="ECO:0007669"/>
    <property type="project" value="UniProtKB-KW"/>
</dbReference>
<dbReference type="InterPro" id="IPR018168">
    <property type="entry name" value="Ubi_Hdrlase_CS"/>
</dbReference>
<comment type="similarity">
    <text evidence="3">Belongs to the UbiH/COQ6 family.</text>
</comment>
<evidence type="ECO:0000256" key="7">
    <source>
        <dbReference type="ARBA" id="ARBA00023033"/>
    </source>
</evidence>
<dbReference type="SUPFAM" id="SSF51905">
    <property type="entry name" value="FAD/NAD(P)-binding domain"/>
    <property type="match status" value="1"/>
</dbReference>
<dbReference type="InterPro" id="IPR036188">
    <property type="entry name" value="FAD/NAD-bd_sf"/>
</dbReference>
<protein>
    <recommendedName>
        <fullName evidence="8">FAD-binding domain-containing protein</fullName>
    </recommendedName>
</protein>
<keyword evidence="6" id="KW-0560">Oxidoreductase</keyword>
<gene>
    <name evidence="9" type="ORF">EVA94_00625</name>
</gene>
<dbReference type="AlphaFoldDB" id="A0A520MWG5"/>
<evidence type="ECO:0000313" key="9">
    <source>
        <dbReference type="EMBL" id="RZO25526.1"/>
    </source>
</evidence>
<sequence length="385" mass="43388">MKSSVTVSGGGIIGNYIASRLANNNIESLVVEKSDGNNNQTENIRTLTLNSYSKKLLDDIGIKIPCAEIKTIKVFEGEGSGKIDFRAEEIDEDNLSYVVFFNELQNLLQQKVLEKTLFRSEIKKITKKDSEEISEVYISNDKTIETKFIAGCDGRNSNVAKLAEYTEMTGDYNQTAITFTASCCLEDKHAAYQIFSDKGIFAIMPLPSNIGDSTHTVVWSVDNEKLDNQNIEQYVNKYMSYFEGKLSSEIKVNSSILSFKLFNHHFKNYVSGSTVLIGDAAHSIHPLAGQGINLGFADADAFCEEIINGFEKSINIDQRLVLKRYEVRRKNMNLLMLKSMDFFVNLFNSNNLYLKLLRNIGLSRVNKTQFLKKFFISHASGKNKI</sequence>
<dbReference type="PRINTS" id="PR00420">
    <property type="entry name" value="RNGMNOXGNASE"/>
</dbReference>
<dbReference type="EMBL" id="SHBG01000003">
    <property type="protein sequence ID" value="RZO25526.1"/>
    <property type="molecule type" value="Genomic_DNA"/>
</dbReference>
<evidence type="ECO:0000256" key="1">
    <source>
        <dbReference type="ARBA" id="ARBA00001974"/>
    </source>
</evidence>
<reference evidence="9 10" key="1">
    <citation type="submission" date="2019-02" db="EMBL/GenBank/DDBJ databases">
        <title>Prokaryotic population dynamics and viral predation in marine succession experiment using metagenomics: the confinement effect.</title>
        <authorList>
            <person name="Haro-Moreno J.M."/>
            <person name="Rodriguez-Valera F."/>
            <person name="Lopez-Perez M."/>
        </authorList>
    </citation>
    <scope>NUCLEOTIDE SEQUENCE [LARGE SCALE GENOMIC DNA]</scope>
    <source>
        <strain evidence="9">MED-G161</strain>
    </source>
</reference>
<dbReference type="GO" id="GO:0006744">
    <property type="term" value="P:ubiquinone biosynthetic process"/>
    <property type="evidence" value="ECO:0007669"/>
    <property type="project" value="UniProtKB-UniPathway"/>
</dbReference>
<evidence type="ECO:0000256" key="3">
    <source>
        <dbReference type="ARBA" id="ARBA00005349"/>
    </source>
</evidence>
<dbReference type="PANTHER" id="PTHR43876">
    <property type="entry name" value="UBIQUINONE BIOSYNTHESIS MONOOXYGENASE COQ6, MITOCHONDRIAL"/>
    <property type="match status" value="1"/>
</dbReference>
<evidence type="ECO:0000256" key="4">
    <source>
        <dbReference type="ARBA" id="ARBA00022630"/>
    </source>
</evidence>
<dbReference type="PROSITE" id="PS01304">
    <property type="entry name" value="UBIH"/>
    <property type="match status" value="1"/>
</dbReference>
<dbReference type="GO" id="GO:0016705">
    <property type="term" value="F:oxidoreductase activity, acting on paired donors, with incorporation or reduction of molecular oxygen"/>
    <property type="evidence" value="ECO:0007669"/>
    <property type="project" value="InterPro"/>
</dbReference>
<dbReference type="UniPathway" id="UPA00232"/>
<dbReference type="PANTHER" id="PTHR43876:SF7">
    <property type="entry name" value="UBIQUINONE BIOSYNTHESIS MONOOXYGENASE COQ6, MITOCHONDRIAL"/>
    <property type="match status" value="1"/>
</dbReference>
<keyword evidence="7" id="KW-0503">Monooxygenase</keyword>
<keyword evidence="5" id="KW-0274">FAD</keyword>
<dbReference type="Pfam" id="PF01494">
    <property type="entry name" value="FAD_binding_3"/>
    <property type="match status" value="1"/>
</dbReference>